<dbReference type="PROSITE" id="PS00934">
    <property type="entry name" value="GLYOXALASE_I_1"/>
    <property type="match status" value="1"/>
</dbReference>
<feature type="domain" description="VOC" evidence="2">
    <location>
        <begin position="177"/>
        <end position="294"/>
    </location>
</feature>
<dbReference type="PANTHER" id="PTHR43279">
    <property type="entry name" value="CATECHOL-2,3-DIOXYGENASE"/>
    <property type="match status" value="1"/>
</dbReference>
<dbReference type="InterPro" id="IPR004360">
    <property type="entry name" value="Glyas_Fos-R_dOase_dom"/>
</dbReference>
<dbReference type="InterPro" id="IPR018146">
    <property type="entry name" value="Glyoxalase_1_CS"/>
</dbReference>
<protein>
    <submittedName>
        <fullName evidence="3">VOC family protein</fullName>
    </submittedName>
</protein>
<proteinExistence type="predicted"/>
<dbReference type="InterPro" id="IPR029068">
    <property type="entry name" value="Glyas_Bleomycin-R_OHBP_Dase"/>
</dbReference>
<dbReference type="InterPro" id="IPR037523">
    <property type="entry name" value="VOC_core"/>
</dbReference>
<evidence type="ECO:0000313" key="4">
    <source>
        <dbReference type="Proteomes" id="UP001527882"/>
    </source>
</evidence>
<reference evidence="3 4" key="1">
    <citation type="submission" date="2022-12" db="EMBL/GenBank/DDBJ databases">
        <title>Draft genome sequence of Paenibacillus sp. dW9.</title>
        <authorList>
            <person name="Choi E.-W."/>
            <person name="Kim D.-U."/>
        </authorList>
    </citation>
    <scope>NUCLEOTIDE SEQUENCE [LARGE SCALE GENOMIC DNA]</scope>
    <source>
        <strain evidence="4">dW9</strain>
    </source>
</reference>
<dbReference type="RefSeq" id="WP_269881125.1">
    <property type="nucleotide sequence ID" value="NZ_JAQAGZ010000005.1"/>
</dbReference>
<dbReference type="PANTHER" id="PTHR43279:SF1">
    <property type="entry name" value="CATECHOL-2,3-DIOXYGENASE"/>
    <property type="match status" value="1"/>
</dbReference>
<dbReference type="PROSITE" id="PS51819">
    <property type="entry name" value="VOC"/>
    <property type="match status" value="2"/>
</dbReference>
<dbReference type="EMBL" id="JAQAGZ010000005">
    <property type="protein sequence ID" value="MCZ8512679.1"/>
    <property type="molecule type" value="Genomic_DNA"/>
</dbReference>
<dbReference type="SUPFAM" id="SSF54593">
    <property type="entry name" value="Glyoxalase/Bleomycin resistance protein/Dihydroxybiphenyl dioxygenase"/>
    <property type="match status" value="2"/>
</dbReference>
<gene>
    <name evidence="3" type="ORF">O9H85_09685</name>
</gene>
<dbReference type="Pfam" id="PF00903">
    <property type="entry name" value="Glyoxalase"/>
    <property type="match status" value="2"/>
</dbReference>
<feature type="domain" description="VOC" evidence="2">
    <location>
        <begin position="17"/>
        <end position="134"/>
    </location>
</feature>
<dbReference type="Gene3D" id="3.10.180.10">
    <property type="entry name" value="2,3-Dihydroxybiphenyl 1,2-Dioxygenase, domain 1"/>
    <property type="match status" value="2"/>
</dbReference>
<evidence type="ECO:0000259" key="2">
    <source>
        <dbReference type="PROSITE" id="PS51819"/>
    </source>
</evidence>
<organism evidence="3 4">
    <name type="scientific">Paenibacillus gyeongsangnamensis</name>
    <dbReference type="NCBI Taxonomy" id="3388067"/>
    <lineage>
        <taxon>Bacteria</taxon>
        <taxon>Bacillati</taxon>
        <taxon>Bacillota</taxon>
        <taxon>Bacilli</taxon>
        <taxon>Bacillales</taxon>
        <taxon>Paenibacillaceae</taxon>
        <taxon>Paenibacillus</taxon>
    </lineage>
</organism>
<dbReference type="Proteomes" id="UP001527882">
    <property type="component" value="Unassembled WGS sequence"/>
</dbReference>
<keyword evidence="1" id="KW-0479">Metal-binding</keyword>
<dbReference type="CDD" id="cd07255">
    <property type="entry name" value="VOC_BsCatE_like_N"/>
    <property type="match status" value="1"/>
</dbReference>
<evidence type="ECO:0000256" key="1">
    <source>
        <dbReference type="ARBA" id="ARBA00022723"/>
    </source>
</evidence>
<evidence type="ECO:0000313" key="3">
    <source>
        <dbReference type="EMBL" id="MCZ8512679.1"/>
    </source>
</evidence>
<name>A0ABT4Q735_9BACL</name>
<dbReference type="CDD" id="cd16359">
    <property type="entry name" value="VOC_BsCatE_like_C"/>
    <property type="match status" value="1"/>
</dbReference>
<comment type="caution">
    <text evidence="3">The sequence shown here is derived from an EMBL/GenBank/DDBJ whole genome shotgun (WGS) entry which is preliminary data.</text>
</comment>
<keyword evidence="4" id="KW-1185">Reference proteome</keyword>
<sequence>MPNVIQDTPFTIHPHTGIGLVKLRVSDLKRSIAFYREAVGLQVLKEGSGSAELTADGERPLVLLEEIPDAVKLPRRSAAGLYHYALLVPTREALGLALRNLIRTGIHIGQADHLVSEALYIADPDNNGIEIYADRPRPAWSWDERGEVRMAVDPIDWDGLLDLAEGKEWTGLPEGTIIGHIHLHVSDLARSRSFYNGVMGFDVTAHMDDSALFLSAGGYHHHIGLNVWAGVGAALAPQAAAGLSYYTIELPEPEALEKVIGRLEAAGLPFKREGTAVIVQDPSGITLHLVLRAV</sequence>
<accession>A0ABT4Q735</accession>